<accession>A0A166SCC1</accession>
<dbReference type="Pfam" id="PF08313">
    <property type="entry name" value="SCA7"/>
    <property type="match status" value="1"/>
</dbReference>
<dbReference type="PROSITE" id="PS51505">
    <property type="entry name" value="SCA7"/>
    <property type="match status" value="1"/>
</dbReference>
<feature type="compositionally biased region" description="Basic and acidic residues" evidence="1">
    <location>
        <begin position="23"/>
        <end position="37"/>
    </location>
</feature>
<dbReference type="Gene3D" id="6.10.140.1270">
    <property type="match status" value="1"/>
</dbReference>
<dbReference type="EMBL" id="KV417499">
    <property type="protein sequence ID" value="KZP29284.1"/>
    <property type="molecule type" value="Genomic_DNA"/>
</dbReference>
<feature type="region of interest" description="Disordered" evidence="1">
    <location>
        <begin position="1"/>
        <end position="70"/>
    </location>
</feature>
<feature type="compositionally biased region" description="Basic residues" evidence="1">
    <location>
        <begin position="49"/>
        <end position="62"/>
    </location>
</feature>
<proteinExistence type="predicted"/>
<reference evidence="3 4" key="1">
    <citation type="journal article" date="2016" name="Mol. Biol. Evol.">
        <title>Comparative Genomics of Early-Diverging Mushroom-Forming Fungi Provides Insights into the Origins of Lignocellulose Decay Capabilities.</title>
        <authorList>
            <person name="Nagy L.G."/>
            <person name="Riley R."/>
            <person name="Tritt A."/>
            <person name="Adam C."/>
            <person name="Daum C."/>
            <person name="Floudas D."/>
            <person name="Sun H."/>
            <person name="Yadav J.S."/>
            <person name="Pangilinan J."/>
            <person name="Larsson K.H."/>
            <person name="Matsuura K."/>
            <person name="Barry K."/>
            <person name="Labutti K."/>
            <person name="Kuo R."/>
            <person name="Ohm R.A."/>
            <person name="Bhattacharya S.S."/>
            <person name="Shirouzu T."/>
            <person name="Yoshinaga Y."/>
            <person name="Martin F.M."/>
            <person name="Grigoriev I.V."/>
            <person name="Hibbett D.S."/>
        </authorList>
    </citation>
    <scope>NUCLEOTIDE SEQUENCE [LARGE SCALE GENOMIC DNA]</scope>
    <source>
        <strain evidence="3 4">CBS 109695</strain>
    </source>
</reference>
<feature type="compositionally biased region" description="Low complexity" evidence="1">
    <location>
        <begin position="162"/>
        <end position="178"/>
    </location>
</feature>
<dbReference type="AlphaFoldDB" id="A0A166SCC1"/>
<sequence length="275" mass="29439">MVEHAENCRLIRSGGGKKGGKGKSVELEGSKKRKAEDEGPEDPSAPTAKKNKPATKITKGRTKGPADLDKQCGVLTDKNLPCARALNCKKHSMGAKRAVQGRTRLYDDLLLDWNRAFNPNFVEPVKRETKAEKKEKRDKEKAEKKRLATEAALAAGPDGIKKSTSATGGTSTKKTGKKAAAAAAATRLAEGEDAPENYDDVDSEAEVDALVHSVRTAQSNGIIGVPLAVPCDAGSWFVARRERLRNCKDLLANALTPMTNRNGLSGTMVPGLRLP</sequence>
<dbReference type="OrthoDB" id="21678at2759"/>
<dbReference type="InterPro" id="IPR037804">
    <property type="entry name" value="SGF73"/>
</dbReference>
<feature type="compositionally biased region" description="Basic and acidic residues" evidence="1">
    <location>
        <begin position="128"/>
        <end position="148"/>
    </location>
</feature>
<dbReference type="GO" id="GO:0031048">
    <property type="term" value="P:regulatory ncRNA-mediated heterochromatin formation"/>
    <property type="evidence" value="ECO:0007669"/>
    <property type="project" value="TreeGrafter"/>
</dbReference>
<evidence type="ECO:0000259" key="2">
    <source>
        <dbReference type="PROSITE" id="PS51505"/>
    </source>
</evidence>
<evidence type="ECO:0000313" key="4">
    <source>
        <dbReference type="Proteomes" id="UP000076532"/>
    </source>
</evidence>
<dbReference type="GO" id="GO:0000124">
    <property type="term" value="C:SAGA complex"/>
    <property type="evidence" value="ECO:0007669"/>
    <property type="project" value="InterPro"/>
</dbReference>
<evidence type="ECO:0000256" key="1">
    <source>
        <dbReference type="SAM" id="MobiDB-lite"/>
    </source>
</evidence>
<name>A0A166SCC1_9AGAM</name>
<dbReference type="STRING" id="436010.A0A166SCC1"/>
<feature type="region of interest" description="Disordered" evidence="1">
    <location>
        <begin position="128"/>
        <end position="178"/>
    </location>
</feature>
<dbReference type="GO" id="GO:1904802">
    <property type="term" value="P:RITS complex assembly"/>
    <property type="evidence" value="ECO:0007669"/>
    <property type="project" value="TreeGrafter"/>
</dbReference>
<protein>
    <submittedName>
        <fullName evidence="3">SCA7-domain-containing protein</fullName>
    </submittedName>
</protein>
<gene>
    <name evidence="3" type="ORF">FIBSPDRAFT_851665</name>
</gene>
<organism evidence="3 4">
    <name type="scientific">Athelia psychrophila</name>
    <dbReference type="NCBI Taxonomy" id="1759441"/>
    <lineage>
        <taxon>Eukaryota</taxon>
        <taxon>Fungi</taxon>
        <taxon>Dikarya</taxon>
        <taxon>Basidiomycota</taxon>
        <taxon>Agaricomycotina</taxon>
        <taxon>Agaricomycetes</taxon>
        <taxon>Agaricomycetidae</taxon>
        <taxon>Atheliales</taxon>
        <taxon>Atheliaceae</taxon>
        <taxon>Athelia</taxon>
    </lineage>
</organism>
<feature type="domain" description="SCA7" evidence="2">
    <location>
        <begin position="59"/>
        <end position="125"/>
    </location>
</feature>
<evidence type="ECO:0000313" key="3">
    <source>
        <dbReference type="EMBL" id="KZP29284.1"/>
    </source>
</evidence>
<keyword evidence="4" id="KW-1185">Reference proteome</keyword>
<dbReference type="Proteomes" id="UP000076532">
    <property type="component" value="Unassembled WGS sequence"/>
</dbReference>
<dbReference type="GO" id="GO:0006357">
    <property type="term" value="P:regulation of transcription by RNA polymerase II"/>
    <property type="evidence" value="ECO:0007669"/>
    <property type="project" value="TreeGrafter"/>
</dbReference>
<dbReference type="PANTHER" id="PTHR47805:SF1">
    <property type="entry name" value="SAGA-ASSOCIATED FACTOR 73"/>
    <property type="match status" value="1"/>
</dbReference>
<dbReference type="InterPro" id="IPR013243">
    <property type="entry name" value="SCA7_dom"/>
</dbReference>
<dbReference type="PANTHER" id="PTHR47805">
    <property type="entry name" value="SAGA-ASSOCIATED FACTOR 73"/>
    <property type="match status" value="1"/>
</dbReference>